<protein>
    <recommendedName>
        <fullName evidence="5">Lipoprotein</fullName>
    </recommendedName>
</protein>
<feature type="signal peptide" evidence="2">
    <location>
        <begin position="1"/>
        <end position="30"/>
    </location>
</feature>
<dbReference type="InterPro" id="IPR011044">
    <property type="entry name" value="Quino_amine_DH_bsu"/>
</dbReference>
<gene>
    <name evidence="3" type="ORF">PSTEL_23710</name>
</gene>
<reference evidence="3 4" key="1">
    <citation type="submission" date="2014-08" db="EMBL/GenBank/DDBJ databases">
        <title>Comparative genomics of the Paenibacillus odorifer group.</title>
        <authorList>
            <person name="den Bakker H.C."/>
            <person name="Tsai Y.-C."/>
            <person name="Martin N."/>
            <person name="Korlach J."/>
            <person name="Wiedmann M."/>
        </authorList>
    </citation>
    <scope>NUCLEOTIDE SEQUENCE [LARGE SCALE GENOMIC DNA]</scope>
    <source>
        <strain evidence="3 4">DSM 14472</strain>
    </source>
</reference>
<dbReference type="HOGENOM" id="CLU_058988_0_0_9"/>
<proteinExistence type="predicted"/>
<dbReference type="EMBL" id="CP009286">
    <property type="protein sequence ID" value="AIQ65667.1"/>
    <property type="molecule type" value="Genomic_DNA"/>
</dbReference>
<evidence type="ECO:0000313" key="3">
    <source>
        <dbReference type="EMBL" id="AIQ65667.1"/>
    </source>
</evidence>
<feature type="chain" id="PRO_5001846842" description="Lipoprotein" evidence="2">
    <location>
        <begin position="31"/>
        <end position="393"/>
    </location>
</feature>
<keyword evidence="2" id="KW-0732">Signal</keyword>
<evidence type="ECO:0000256" key="2">
    <source>
        <dbReference type="SAM" id="SignalP"/>
    </source>
</evidence>
<dbReference type="Proteomes" id="UP000029507">
    <property type="component" value="Chromosome"/>
</dbReference>
<feature type="region of interest" description="Disordered" evidence="1">
    <location>
        <begin position="29"/>
        <end position="58"/>
    </location>
</feature>
<accession>A0A089LXL5</accession>
<dbReference type="Gene3D" id="2.120.10.30">
    <property type="entry name" value="TolB, C-terminal domain"/>
    <property type="match status" value="1"/>
</dbReference>
<dbReference type="InterPro" id="IPR011042">
    <property type="entry name" value="6-blade_b-propeller_TolB-like"/>
</dbReference>
<keyword evidence="4" id="KW-1185">Reference proteome</keyword>
<name>A0A089LXL5_9BACL</name>
<sequence length="393" mass="42437">MNTRSQRIIMKLIAASALVAGLTACQPSGAKVTPVHSDNGSQATASAGSGAASGDGRKLTIVKGPADQASQDIAIARIHRLESVSLDHWKSDDLVQITTTELVKPGTETQEPEFAYLSSTYDVTTGVKSGEGKNEETAAGRVAKEEISPDGAFSFIQEWQDKYTARNWIKNRQTGEKREIKGPTYLETGSWMDNDTYILAPGSKEGRGELLSIQTDGTVSTLQLNDLEVEAFGQFGAAQGRIYYTDNNRTLKSFDPKETKPVSLLKQVDRFDISPDRKWIAVTLRTSTGLSGTELRLFDPAGSPKGTLMAKGDTVTYTAWSPDSSKLAFAVYTEETSGMNGVYVLDTASGKVSLVGPGYYPTYPLSWNPSGTRLGVTFSGDQSLPVTEIIDFK</sequence>
<dbReference type="SUPFAM" id="SSF50969">
    <property type="entry name" value="YVTN repeat-like/Quinoprotein amine dehydrogenase"/>
    <property type="match status" value="1"/>
</dbReference>
<dbReference type="OrthoDB" id="137129at2"/>
<evidence type="ECO:0000313" key="4">
    <source>
        <dbReference type="Proteomes" id="UP000029507"/>
    </source>
</evidence>
<evidence type="ECO:0008006" key="5">
    <source>
        <dbReference type="Google" id="ProtNLM"/>
    </source>
</evidence>
<organism evidence="3 4">
    <name type="scientific">Paenibacillus stellifer</name>
    <dbReference type="NCBI Taxonomy" id="169760"/>
    <lineage>
        <taxon>Bacteria</taxon>
        <taxon>Bacillati</taxon>
        <taxon>Bacillota</taxon>
        <taxon>Bacilli</taxon>
        <taxon>Bacillales</taxon>
        <taxon>Paenibacillaceae</taxon>
        <taxon>Paenibacillus</taxon>
    </lineage>
</organism>
<dbReference type="KEGG" id="pste:PSTEL_23710"/>
<dbReference type="STRING" id="169760.PSTEL_23710"/>
<dbReference type="PROSITE" id="PS51257">
    <property type="entry name" value="PROKAR_LIPOPROTEIN"/>
    <property type="match status" value="1"/>
</dbReference>
<dbReference type="AlphaFoldDB" id="A0A089LXL5"/>
<dbReference type="RefSeq" id="WP_038698919.1">
    <property type="nucleotide sequence ID" value="NZ_CP009286.1"/>
</dbReference>
<evidence type="ECO:0000256" key="1">
    <source>
        <dbReference type="SAM" id="MobiDB-lite"/>
    </source>
</evidence>
<feature type="compositionally biased region" description="Low complexity" evidence="1">
    <location>
        <begin position="40"/>
        <end position="54"/>
    </location>
</feature>